<accession>A0A974S3B4</accession>
<dbReference type="RefSeq" id="WP_202091613.1">
    <property type="nucleotide sequence ID" value="NZ_CP061035.1"/>
</dbReference>
<dbReference type="AlphaFoldDB" id="A0A974S3B4"/>
<name>A0A974S3B4_9SPHN</name>
<proteinExistence type="predicted"/>
<dbReference type="EMBL" id="CP061035">
    <property type="protein sequence ID" value="QQV76377.1"/>
    <property type="molecule type" value="Genomic_DNA"/>
</dbReference>
<dbReference type="Proteomes" id="UP000595894">
    <property type="component" value="Chromosome"/>
</dbReference>
<sequence>MHLRYLMSLAALCGSAAGAADNPPKPKALEGIVNCRAIEASAPRLACYDKAAATLVDAADKGTIVIADKSEVQRTRRSLFGFSLPNLPLLGGGKGQKEDDETVVRELATTVVSASPAGYGTWAITVAEGGRWRTSEASRTLTPRTGDKITIKRGPLGGYIANIGGQRGVKIQRVG</sequence>
<feature type="chain" id="PRO_5037524490" evidence="1">
    <location>
        <begin position="20"/>
        <end position="175"/>
    </location>
</feature>
<organism evidence="2 3">
    <name type="scientific">Sphingomonas aliaeris</name>
    <dbReference type="NCBI Taxonomy" id="2759526"/>
    <lineage>
        <taxon>Bacteria</taxon>
        <taxon>Pseudomonadati</taxon>
        <taxon>Pseudomonadota</taxon>
        <taxon>Alphaproteobacteria</taxon>
        <taxon>Sphingomonadales</taxon>
        <taxon>Sphingomonadaceae</taxon>
        <taxon>Sphingomonas</taxon>
    </lineage>
</organism>
<keyword evidence="1" id="KW-0732">Signal</keyword>
<feature type="signal peptide" evidence="1">
    <location>
        <begin position="1"/>
        <end position="19"/>
    </location>
</feature>
<reference evidence="3" key="1">
    <citation type="submission" date="2020-09" db="EMBL/GenBank/DDBJ databases">
        <title>Sphingomonas sp., a new species isolated from pork steak.</title>
        <authorList>
            <person name="Heidler von Heilborn D."/>
        </authorList>
    </citation>
    <scope>NUCLEOTIDE SEQUENCE [LARGE SCALE GENOMIC DNA]</scope>
</reference>
<keyword evidence="3" id="KW-1185">Reference proteome</keyword>
<evidence type="ECO:0000256" key="1">
    <source>
        <dbReference type="SAM" id="SignalP"/>
    </source>
</evidence>
<gene>
    <name evidence="2" type="ORF">H5J25_12935</name>
</gene>
<dbReference type="KEGG" id="sari:H5J25_12935"/>
<evidence type="ECO:0000313" key="2">
    <source>
        <dbReference type="EMBL" id="QQV76377.1"/>
    </source>
</evidence>
<protein>
    <submittedName>
        <fullName evidence="2">Uncharacterized protein</fullName>
    </submittedName>
</protein>
<evidence type="ECO:0000313" key="3">
    <source>
        <dbReference type="Proteomes" id="UP000595894"/>
    </source>
</evidence>